<feature type="domain" description="AB hydrolase-1" evidence="1">
    <location>
        <begin position="24"/>
        <end position="288"/>
    </location>
</feature>
<reference evidence="2 3" key="2">
    <citation type="submission" date="2018-06" db="EMBL/GenBank/DDBJ databases">
        <title>Metagenomic assembly of (sub)arctic Cyanobacteria and their associated microbiome from non-axenic cultures.</title>
        <authorList>
            <person name="Baurain D."/>
        </authorList>
    </citation>
    <scope>NUCLEOTIDE SEQUENCE [LARGE SCALE GENOMIC DNA]</scope>
    <source>
        <strain evidence="2">ULC129bin1</strain>
    </source>
</reference>
<dbReference type="Proteomes" id="UP000249354">
    <property type="component" value="Unassembled WGS sequence"/>
</dbReference>
<dbReference type="Gene3D" id="3.40.50.1820">
    <property type="entry name" value="alpha/beta hydrolase"/>
    <property type="match status" value="1"/>
</dbReference>
<evidence type="ECO:0000313" key="2">
    <source>
        <dbReference type="EMBL" id="PZO12839.1"/>
    </source>
</evidence>
<dbReference type="SUPFAM" id="SSF53474">
    <property type="entry name" value="alpha/beta-Hydrolases"/>
    <property type="match status" value="1"/>
</dbReference>
<reference evidence="3" key="1">
    <citation type="submission" date="2018-04" db="EMBL/GenBank/DDBJ databases">
        <authorList>
            <person name="Cornet L."/>
        </authorList>
    </citation>
    <scope>NUCLEOTIDE SEQUENCE [LARGE SCALE GENOMIC DNA]</scope>
</reference>
<dbReference type="Pfam" id="PF12697">
    <property type="entry name" value="Abhydrolase_6"/>
    <property type="match status" value="1"/>
</dbReference>
<evidence type="ECO:0000313" key="3">
    <source>
        <dbReference type="Proteomes" id="UP000249354"/>
    </source>
</evidence>
<proteinExistence type="predicted"/>
<keyword evidence="2" id="KW-0378">Hydrolase</keyword>
<evidence type="ECO:0000259" key="1">
    <source>
        <dbReference type="Pfam" id="PF12697"/>
    </source>
</evidence>
<sequence>MEFYNWKDYRCAFEQTSGDRKVALLLIHPIGVGLSGEYWRPFVQQWQASSEVSNPIYNLDLLGCGQSDMPQQALTPQDWAEQVAYFIEAIATQPVVLVVQGALLPVAVELMTMPLAAKKVVGLVLSGPPAWRLMTTPTEPWKQALAWKFFTSPLGNLFYRYARREKFLRSFSERQLFERPKDVDERWLAMLDEGAKNMDSRYAVFSFLAGFWRQDYAAKIAQIQQPVLIVMGENASTIDRKTAKQVAQQVESSSTIEQASRKRLQDYLDHFPRAQGMSISGRNVMPYESTDEFVSAIAPFITDLPQ</sequence>
<dbReference type="PANTHER" id="PTHR46438:SF2">
    <property type="entry name" value="ALPHA_BETA-HYDROLASES SUPERFAMILY PROTEIN"/>
    <property type="match status" value="1"/>
</dbReference>
<dbReference type="PANTHER" id="PTHR46438">
    <property type="entry name" value="ALPHA/BETA-HYDROLASES SUPERFAMILY PROTEIN"/>
    <property type="match status" value="1"/>
</dbReference>
<dbReference type="InterPro" id="IPR000073">
    <property type="entry name" value="AB_hydrolase_1"/>
</dbReference>
<dbReference type="EMBL" id="QBMC01000138">
    <property type="protein sequence ID" value="PZO12839.1"/>
    <property type="molecule type" value="Genomic_DNA"/>
</dbReference>
<dbReference type="InterPro" id="IPR029058">
    <property type="entry name" value="AB_hydrolase_fold"/>
</dbReference>
<comment type="caution">
    <text evidence="2">The sequence shown here is derived from an EMBL/GenBank/DDBJ whole genome shotgun (WGS) entry which is preliminary data.</text>
</comment>
<gene>
    <name evidence="2" type="ORF">DCF25_16955</name>
</gene>
<protein>
    <submittedName>
        <fullName evidence="2">Alpha/beta hydrolase</fullName>
    </submittedName>
</protein>
<accession>A0A2W4U6J5</accession>
<dbReference type="GO" id="GO:0016787">
    <property type="term" value="F:hydrolase activity"/>
    <property type="evidence" value="ECO:0007669"/>
    <property type="project" value="UniProtKB-KW"/>
</dbReference>
<name>A0A2W4U6J5_9CYAN</name>
<dbReference type="AlphaFoldDB" id="A0A2W4U6J5"/>
<organism evidence="2 3">
    <name type="scientific">Leptolyngbya foveolarum</name>
    <dbReference type="NCBI Taxonomy" id="47253"/>
    <lineage>
        <taxon>Bacteria</taxon>
        <taxon>Bacillati</taxon>
        <taxon>Cyanobacteriota</taxon>
        <taxon>Cyanophyceae</taxon>
        <taxon>Leptolyngbyales</taxon>
        <taxon>Leptolyngbyaceae</taxon>
        <taxon>Leptolyngbya group</taxon>
        <taxon>Leptolyngbya</taxon>
    </lineage>
</organism>